<reference evidence="4 5" key="1">
    <citation type="journal article" date="2015" name="Genome Announc.">
        <title>Expanding the biotechnology potential of lactobacilli through comparative genomics of 213 strains and associated genera.</title>
        <authorList>
            <person name="Sun Z."/>
            <person name="Harris H.M."/>
            <person name="McCann A."/>
            <person name="Guo C."/>
            <person name="Argimon S."/>
            <person name="Zhang W."/>
            <person name="Yang X."/>
            <person name="Jeffery I.B."/>
            <person name="Cooney J.C."/>
            <person name="Kagawa T.F."/>
            <person name="Liu W."/>
            <person name="Song Y."/>
            <person name="Salvetti E."/>
            <person name="Wrobel A."/>
            <person name="Rasinkangas P."/>
            <person name="Parkhill J."/>
            <person name="Rea M.C."/>
            <person name="O'Sullivan O."/>
            <person name="Ritari J."/>
            <person name="Douillard F.P."/>
            <person name="Paul Ross R."/>
            <person name="Yang R."/>
            <person name="Briner A.E."/>
            <person name="Felis G.E."/>
            <person name="de Vos W.M."/>
            <person name="Barrangou R."/>
            <person name="Klaenhammer T.R."/>
            <person name="Caufield P.W."/>
            <person name="Cui Y."/>
            <person name="Zhang H."/>
            <person name="O'Toole P.W."/>
        </authorList>
    </citation>
    <scope>NUCLEOTIDE SEQUENCE [LARGE SCALE GENOMIC DNA]</scope>
    <source>
        <strain evidence="4 5">DSM 21051</strain>
    </source>
</reference>
<evidence type="ECO:0000313" key="5">
    <source>
        <dbReference type="Proteomes" id="UP000051015"/>
    </source>
</evidence>
<keyword evidence="3" id="KW-0413">Isomerase</keyword>
<comment type="caution">
    <text evidence="4">The sequence shown here is derived from an EMBL/GenBank/DDBJ whole genome shotgun (WGS) entry which is preliminary data.</text>
</comment>
<dbReference type="EMBL" id="AYZD01000011">
    <property type="protein sequence ID" value="KRM96896.1"/>
    <property type="molecule type" value="Genomic_DNA"/>
</dbReference>
<dbReference type="PATRIC" id="fig|1423725.3.peg.435"/>
<dbReference type="GO" id="GO:0005829">
    <property type="term" value="C:cytosol"/>
    <property type="evidence" value="ECO:0007669"/>
    <property type="project" value="TreeGrafter"/>
</dbReference>
<dbReference type="AlphaFoldDB" id="A0A0R2CYZ3"/>
<dbReference type="EC" id="5.1.3.13" evidence="3"/>
<feature type="active site" description="Proton acceptor" evidence="1">
    <location>
        <position position="68"/>
    </location>
</feature>
<dbReference type="PANTHER" id="PTHR21047:SF2">
    <property type="entry name" value="THYMIDINE DIPHOSPHO-4-KETO-RHAMNOSE 3,5-EPIMERASE"/>
    <property type="match status" value="1"/>
</dbReference>
<dbReference type="Gene3D" id="2.60.120.10">
    <property type="entry name" value="Jelly Rolls"/>
    <property type="match status" value="1"/>
</dbReference>
<evidence type="ECO:0000256" key="3">
    <source>
        <dbReference type="RuleBase" id="RU364069"/>
    </source>
</evidence>
<dbReference type="SUPFAM" id="SSF51182">
    <property type="entry name" value="RmlC-like cupins"/>
    <property type="match status" value="1"/>
</dbReference>
<feature type="site" description="Participates in a stacking interaction with the thymidine ring of dTDP-4-oxo-6-deoxyglucose" evidence="2">
    <location>
        <position position="144"/>
    </location>
</feature>
<dbReference type="Pfam" id="PF00908">
    <property type="entry name" value="dTDP_sugar_isom"/>
    <property type="match status" value="1"/>
</dbReference>
<gene>
    <name evidence="4" type="ORF">FC19_GL000423</name>
</gene>
<dbReference type="GO" id="GO:0000271">
    <property type="term" value="P:polysaccharide biosynthetic process"/>
    <property type="evidence" value="ECO:0007669"/>
    <property type="project" value="TreeGrafter"/>
</dbReference>
<comment type="catalytic activity">
    <reaction evidence="3">
        <text>dTDP-4-dehydro-6-deoxy-alpha-D-glucose = dTDP-4-dehydro-beta-L-rhamnose</text>
        <dbReference type="Rhea" id="RHEA:16969"/>
        <dbReference type="ChEBI" id="CHEBI:57649"/>
        <dbReference type="ChEBI" id="CHEBI:62830"/>
        <dbReference type="EC" id="5.1.3.13"/>
    </reaction>
</comment>
<dbReference type="CDD" id="cd00438">
    <property type="entry name" value="cupin_RmlC"/>
    <property type="match status" value="1"/>
</dbReference>
<dbReference type="InterPro" id="IPR000888">
    <property type="entry name" value="RmlC-like"/>
</dbReference>
<comment type="function">
    <text evidence="3">Catalyzes the epimerization of the C3' and C5'positions of dTDP-6-deoxy-D-xylo-4-hexulose, forming dTDP-6-deoxy-L-lyxo-4-hexulose.</text>
</comment>
<evidence type="ECO:0000256" key="2">
    <source>
        <dbReference type="PIRSR" id="PIRSR600888-3"/>
    </source>
</evidence>
<comment type="pathway">
    <text evidence="3">Carbohydrate biosynthesis; dTDP-L-rhamnose biosynthesis.</text>
</comment>
<evidence type="ECO:0000313" key="4">
    <source>
        <dbReference type="EMBL" id="KRM96896.1"/>
    </source>
</evidence>
<sequence>MGGSVIMKIIDTKLKDVKIVETDVFGDHRGFFTETYTQNKFHEAGIDVDFIQDNQSLSVEPGVLRGMHYQRTPYAQTKLLRAVTGVIYDVLVDIRKGSPTYGKWEGYLLSEYNHRQLLVPKGFAHGFVTLTPNVNVAYKVDGYYAPEADGGIAYDDPDIGIEWPMPLNHLILSDKDKKHPCLKDADVNFVYREDK</sequence>
<dbReference type="NCBIfam" id="TIGR01221">
    <property type="entry name" value="rmlC"/>
    <property type="match status" value="1"/>
</dbReference>
<accession>A0A0R2CYZ3</accession>
<dbReference type="GO" id="GO:0008830">
    <property type="term" value="F:dTDP-4-dehydrorhamnose 3,5-epimerase activity"/>
    <property type="evidence" value="ECO:0007669"/>
    <property type="project" value="UniProtKB-UniRule"/>
</dbReference>
<protein>
    <recommendedName>
        <fullName evidence="3">dTDP-4-dehydrorhamnose 3,5-epimerase</fullName>
        <ecNumber evidence="3">5.1.3.13</ecNumber>
    </recommendedName>
    <alternativeName>
        <fullName evidence="3">Thymidine diphospho-4-keto-rhamnose 3,5-epimerase</fullName>
    </alternativeName>
</protein>
<dbReference type="Proteomes" id="UP000051015">
    <property type="component" value="Unassembled WGS sequence"/>
</dbReference>
<proteinExistence type="inferred from homology"/>
<dbReference type="GO" id="GO:0019305">
    <property type="term" value="P:dTDP-rhamnose biosynthetic process"/>
    <property type="evidence" value="ECO:0007669"/>
    <property type="project" value="UniProtKB-UniRule"/>
</dbReference>
<evidence type="ECO:0000256" key="1">
    <source>
        <dbReference type="PIRSR" id="PIRSR600888-1"/>
    </source>
</evidence>
<organism evidence="4 5">
    <name type="scientific">Liquorilactobacillus aquaticus DSM 21051</name>
    <dbReference type="NCBI Taxonomy" id="1423725"/>
    <lineage>
        <taxon>Bacteria</taxon>
        <taxon>Bacillati</taxon>
        <taxon>Bacillota</taxon>
        <taxon>Bacilli</taxon>
        <taxon>Lactobacillales</taxon>
        <taxon>Lactobacillaceae</taxon>
        <taxon>Liquorilactobacillus</taxon>
    </lineage>
</organism>
<comment type="subunit">
    <text evidence="3">Homodimer.</text>
</comment>
<comment type="similarity">
    <text evidence="3">Belongs to the dTDP-4-dehydrorhamnose 3,5-epimerase family.</text>
</comment>
<dbReference type="UniPathway" id="UPA00124"/>
<dbReference type="InterPro" id="IPR014710">
    <property type="entry name" value="RmlC-like_jellyroll"/>
</dbReference>
<keyword evidence="5" id="KW-1185">Reference proteome</keyword>
<name>A0A0R2CYZ3_9LACO</name>
<dbReference type="InterPro" id="IPR011051">
    <property type="entry name" value="RmlC_Cupin_sf"/>
</dbReference>
<feature type="active site" description="Proton donor" evidence="1">
    <location>
        <position position="138"/>
    </location>
</feature>
<dbReference type="STRING" id="1423725.FC19_GL000423"/>
<dbReference type="PANTHER" id="PTHR21047">
    <property type="entry name" value="DTDP-6-DEOXY-D-GLUCOSE-3,5 EPIMERASE"/>
    <property type="match status" value="1"/>
</dbReference>